<name>A0A4Q9DHY9_9BACL</name>
<comment type="cofactor">
    <cofactor evidence="3">
        <name>Zn(2+)</name>
        <dbReference type="ChEBI" id="CHEBI:29105"/>
    </cofactor>
    <text evidence="3">Binds 1 divalent metal cation per subunit.</text>
</comment>
<gene>
    <name evidence="5" type="ORF">EYB31_28475</name>
</gene>
<dbReference type="PRINTS" id="PR01790">
    <property type="entry name" value="SMP30FAMILY"/>
</dbReference>
<comment type="caution">
    <text evidence="5">The sequence shown here is derived from an EMBL/GenBank/DDBJ whole genome shotgun (WGS) entry which is preliminary data.</text>
</comment>
<dbReference type="InterPro" id="IPR005511">
    <property type="entry name" value="SMP-30"/>
</dbReference>
<feature type="binding site" evidence="3">
    <location>
        <position position="99"/>
    </location>
    <ligand>
        <name>substrate</name>
    </ligand>
</feature>
<dbReference type="PANTHER" id="PTHR10907:SF47">
    <property type="entry name" value="REGUCALCIN"/>
    <property type="match status" value="1"/>
</dbReference>
<dbReference type="Pfam" id="PF08450">
    <property type="entry name" value="SGL"/>
    <property type="match status" value="1"/>
</dbReference>
<dbReference type="FunFam" id="2.120.10.30:FF:000126">
    <property type="entry name" value="Senescence marker protein-30"/>
    <property type="match status" value="1"/>
</dbReference>
<evidence type="ECO:0000256" key="2">
    <source>
        <dbReference type="PIRSR" id="PIRSR605511-1"/>
    </source>
</evidence>
<dbReference type="OrthoDB" id="2633250at2"/>
<keyword evidence="3" id="KW-0479">Metal-binding</keyword>
<protein>
    <submittedName>
        <fullName evidence="5">SMP-30/gluconolactonase/LRE family protein</fullName>
    </submittedName>
</protein>
<dbReference type="GO" id="GO:0019853">
    <property type="term" value="P:L-ascorbic acid biosynthetic process"/>
    <property type="evidence" value="ECO:0007669"/>
    <property type="project" value="TreeGrafter"/>
</dbReference>
<keyword evidence="6" id="KW-1185">Reference proteome</keyword>
<comment type="similarity">
    <text evidence="1">Belongs to the SMP-30/CGR1 family.</text>
</comment>
<keyword evidence="3" id="KW-0862">Zinc</keyword>
<evidence type="ECO:0000313" key="5">
    <source>
        <dbReference type="EMBL" id="TBL72686.1"/>
    </source>
</evidence>
<dbReference type="GO" id="GO:0005509">
    <property type="term" value="F:calcium ion binding"/>
    <property type="evidence" value="ECO:0007669"/>
    <property type="project" value="TreeGrafter"/>
</dbReference>
<evidence type="ECO:0000256" key="1">
    <source>
        <dbReference type="ARBA" id="ARBA00008853"/>
    </source>
</evidence>
<reference evidence="5 6" key="1">
    <citation type="submission" date="2019-02" db="EMBL/GenBank/DDBJ databases">
        <title>Paenibacillus sp. nov., isolated from surface-sterilized tissue of Thalictrum simplex L.</title>
        <authorList>
            <person name="Tuo L."/>
        </authorList>
    </citation>
    <scope>NUCLEOTIDE SEQUENCE [LARGE SCALE GENOMIC DNA]</scope>
    <source>
        <strain evidence="5 6">N2SHLJ1</strain>
    </source>
</reference>
<dbReference type="SUPFAM" id="SSF63829">
    <property type="entry name" value="Calcium-dependent phosphotriesterase"/>
    <property type="match status" value="1"/>
</dbReference>
<organism evidence="5 6">
    <name type="scientific">Paenibacillus thalictri</name>
    <dbReference type="NCBI Taxonomy" id="2527873"/>
    <lineage>
        <taxon>Bacteria</taxon>
        <taxon>Bacillati</taxon>
        <taxon>Bacillota</taxon>
        <taxon>Bacilli</taxon>
        <taxon>Bacillales</taxon>
        <taxon>Paenibacillaceae</taxon>
        <taxon>Paenibacillus</taxon>
    </lineage>
</organism>
<feature type="binding site" evidence="3">
    <location>
        <position position="101"/>
    </location>
    <ligand>
        <name>substrate</name>
    </ligand>
</feature>
<dbReference type="Gene3D" id="2.120.10.30">
    <property type="entry name" value="TolB, C-terminal domain"/>
    <property type="match status" value="1"/>
</dbReference>
<feature type="binding site" evidence="3">
    <location>
        <position position="198"/>
    </location>
    <ligand>
        <name>a divalent metal cation</name>
        <dbReference type="ChEBI" id="CHEBI:60240"/>
    </ligand>
</feature>
<dbReference type="RefSeq" id="WP_131016873.1">
    <property type="nucleotide sequence ID" value="NZ_SIRE01000023.1"/>
</dbReference>
<evidence type="ECO:0000256" key="3">
    <source>
        <dbReference type="PIRSR" id="PIRSR605511-2"/>
    </source>
</evidence>
<dbReference type="InterPro" id="IPR013658">
    <property type="entry name" value="SGL"/>
</dbReference>
<evidence type="ECO:0000259" key="4">
    <source>
        <dbReference type="Pfam" id="PF08450"/>
    </source>
</evidence>
<dbReference type="PANTHER" id="PTHR10907">
    <property type="entry name" value="REGUCALCIN"/>
    <property type="match status" value="1"/>
</dbReference>
<feature type="active site" description="Proton donor/acceptor" evidence="2">
    <location>
        <position position="198"/>
    </location>
</feature>
<evidence type="ECO:0000313" key="6">
    <source>
        <dbReference type="Proteomes" id="UP000293142"/>
    </source>
</evidence>
<dbReference type="AlphaFoldDB" id="A0A4Q9DHY9"/>
<dbReference type="EMBL" id="SIRE01000023">
    <property type="protein sequence ID" value="TBL72686.1"/>
    <property type="molecule type" value="Genomic_DNA"/>
</dbReference>
<sequence length="288" mass="31528">MESVELVVDAKATLGEGPCWDEQAGKLLWVDIVEKRVHIHDPASGSNRVIQLDQEIGAVVPRTGGGLMVVLRNGFYALDLETEQLQQIVDPEADQPGNRFNDGKCDPKGRFWAGTMDLKEKVKEAGKLYCLNVDGSLRTMEVNVTTSNGLGWSPDHKVMYYIDSPTKQVAAYDYDVATGSISNKRIVVELGEGEGFPDGMTVDEEGMLWVAQWGGFKVSRWNPQTGERLSYIPVPAARASSCAFGGENRDELYITTARTGNDEEYPLAGGVFRVKPGVRGLPTYSYGG</sequence>
<proteinExistence type="inferred from homology"/>
<feature type="binding site" evidence="3">
    <location>
        <position position="16"/>
    </location>
    <ligand>
        <name>a divalent metal cation</name>
        <dbReference type="ChEBI" id="CHEBI:60240"/>
    </ligand>
</feature>
<feature type="domain" description="SMP-30/Gluconolactonase/LRE-like region" evidence="4">
    <location>
        <begin position="14"/>
        <end position="258"/>
    </location>
</feature>
<dbReference type="InterPro" id="IPR011042">
    <property type="entry name" value="6-blade_b-propeller_TolB-like"/>
</dbReference>
<dbReference type="GO" id="GO:0004341">
    <property type="term" value="F:gluconolactonase activity"/>
    <property type="evidence" value="ECO:0007669"/>
    <property type="project" value="TreeGrafter"/>
</dbReference>
<accession>A0A4Q9DHY9</accession>
<feature type="binding site" evidence="3">
    <location>
        <position position="148"/>
    </location>
    <ligand>
        <name>a divalent metal cation</name>
        <dbReference type="ChEBI" id="CHEBI:60240"/>
    </ligand>
</feature>
<dbReference type="Proteomes" id="UP000293142">
    <property type="component" value="Unassembled WGS sequence"/>
</dbReference>